<proteinExistence type="inferred from homology"/>
<dbReference type="Gene3D" id="3.30.420.40">
    <property type="match status" value="2"/>
</dbReference>
<reference evidence="6 7" key="1">
    <citation type="submission" date="2018-05" db="EMBL/GenBank/DDBJ databases">
        <title>Genome comparison of Eubacterium sp.</title>
        <authorList>
            <person name="Feng Y."/>
            <person name="Sanchez-Andrea I."/>
            <person name="Stams A.J.M."/>
            <person name="De Vos W.M."/>
        </authorList>
    </citation>
    <scope>NUCLEOTIDE SEQUENCE [LARGE SCALE GENOMIC DNA]</scope>
    <source>
        <strain evidence="6 7">YI</strain>
    </source>
</reference>
<dbReference type="EMBL" id="CP029487">
    <property type="protein sequence ID" value="QCT70518.1"/>
    <property type="molecule type" value="Genomic_DNA"/>
</dbReference>
<dbReference type="PANTHER" id="PTHR43095">
    <property type="entry name" value="SUGAR KINASE"/>
    <property type="match status" value="1"/>
</dbReference>
<accession>A0A4P9C502</accession>
<gene>
    <name evidence="6" type="ORF">CPZ25_004005</name>
</gene>
<feature type="domain" description="Carbohydrate kinase FGGY C-terminal" evidence="5">
    <location>
        <begin position="254"/>
        <end position="450"/>
    </location>
</feature>
<evidence type="ECO:0000313" key="7">
    <source>
        <dbReference type="Proteomes" id="UP000218387"/>
    </source>
</evidence>
<evidence type="ECO:0000256" key="3">
    <source>
        <dbReference type="ARBA" id="ARBA00022777"/>
    </source>
</evidence>
<dbReference type="RefSeq" id="WP_096919804.1">
    <property type="nucleotide sequence ID" value="NZ_CP029487.1"/>
</dbReference>
<dbReference type="GO" id="GO:0016301">
    <property type="term" value="F:kinase activity"/>
    <property type="evidence" value="ECO:0007669"/>
    <property type="project" value="UniProtKB-KW"/>
</dbReference>
<dbReference type="Proteomes" id="UP000218387">
    <property type="component" value="Chromosome"/>
</dbReference>
<feature type="domain" description="Carbohydrate kinase FGGY N-terminal" evidence="4">
    <location>
        <begin position="5"/>
        <end position="245"/>
    </location>
</feature>
<organism evidence="6 7">
    <name type="scientific">Eubacterium maltosivorans</name>
    <dbReference type="NCBI Taxonomy" id="2041044"/>
    <lineage>
        <taxon>Bacteria</taxon>
        <taxon>Bacillati</taxon>
        <taxon>Bacillota</taxon>
        <taxon>Clostridia</taxon>
        <taxon>Eubacteriales</taxon>
        <taxon>Eubacteriaceae</taxon>
        <taxon>Eubacterium</taxon>
    </lineage>
</organism>
<dbReference type="CDD" id="cd07779">
    <property type="entry name" value="ASKHA_NBD_FGGY_YgcE-like"/>
    <property type="match status" value="1"/>
</dbReference>
<dbReference type="AlphaFoldDB" id="A0A4P9C502"/>
<dbReference type="GO" id="GO:0005975">
    <property type="term" value="P:carbohydrate metabolic process"/>
    <property type="evidence" value="ECO:0007669"/>
    <property type="project" value="InterPro"/>
</dbReference>
<dbReference type="Pfam" id="PF00370">
    <property type="entry name" value="FGGY_N"/>
    <property type="match status" value="1"/>
</dbReference>
<keyword evidence="2" id="KW-0808">Transferase</keyword>
<dbReference type="InterPro" id="IPR018485">
    <property type="entry name" value="FGGY_C"/>
</dbReference>
<evidence type="ECO:0000259" key="4">
    <source>
        <dbReference type="Pfam" id="PF00370"/>
    </source>
</evidence>
<dbReference type="PANTHER" id="PTHR43095:SF5">
    <property type="entry name" value="XYLULOSE KINASE"/>
    <property type="match status" value="1"/>
</dbReference>
<evidence type="ECO:0000256" key="1">
    <source>
        <dbReference type="ARBA" id="ARBA00009156"/>
    </source>
</evidence>
<dbReference type="Pfam" id="PF02782">
    <property type="entry name" value="FGGY_C"/>
    <property type="match status" value="1"/>
</dbReference>
<dbReference type="PIRSF" id="PIRSF000538">
    <property type="entry name" value="GlpK"/>
    <property type="match status" value="1"/>
</dbReference>
<sequence length="508" mass="56042">MDKKYVVGIDSGTQSTRVIIFDTRGQKVCMGTAAHPPLIAEKAGYAVHDYDDLWNGLCHACDDLFSKFKGDVHEIAAIGLSGQRGTTFFVGEDNRQLCRPISWMDLRWRENADHLPPSTEAMDPWCDYLRNYSRMNWMKTNSPELAGRIHKYLTAPGYMGYQLFGGYVDTLANNLGMPVDREHWELYKDDEVFEKMGLKRSQLARFVEPGQVMGHVTAEAAALTGFPEGCPVVACAGDKQCEVLGSGSISDGQAYITLGTLSGLDIVGEKYIPDAYKKLKHRTYLASVPGTWHAEAAISKGFWLVSWFRDNLAEGLDAKAEKLGMTIEAYLDREAESIPAGSEGLVTIPDWKSNWDKPAAKGMFIGFDHRHKRAHMFRSLIEGIVMQLKVSTDEMCSIIGKSIAELRVGGGGSKSATAVQTIADVFNIPVKKSVETETCSLGCAICAAVGAGIFPDFQQAVEAMGQQTKTYTPIAEHHAVYQKLMDRVFSQCYTINEDLLKEIAEITA</sequence>
<protein>
    <recommendedName>
        <fullName evidence="8">Carbohydrate kinase</fullName>
    </recommendedName>
</protein>
<evidence type="ECO:0008006" key="8">
    <source>
        <dbReference type="Google" id="ProtNLM"/>
    </source>
</evidence>
<keyword evidence="3" id="KW-0418">Kinase</keyword>
<dbReference type="InterPro" id="IPR000577">
    <property type="entry name" value="Carb_kinase_FGGY"/>
</dbReference>
<dbReference type="InterPro" id="IPR043129">
    <property type="entry name" value="ATPase_NBD"/>
</dbReference>
<evidence type="ECO:0000313" key="6">
    <source>
        <dbReference type="EMBL" id="QCT70518.1"/>
    </source>
</evidence>
<name>A0A4P9C502_EUBML</name>
<keyword evidence="7" id="KW-1185">Reference proteome</keyword>
<comment type="similarity">
    <text evidence="1">Belongs to the FGGY kinase family.</text>
</comment>
<dbReference type="KEGG" id="emt:CPZ25_004005"/>
<dbReference type="InterPro" id="IPR018484">
    <property type="entry name" value="FGGY_N"/>
</dbReference>
<dbReference type="SUPFAM" id="SSF53067">
    <property type="entry name" value="Actin-like ATPase domain"/>
    <property type="match status" value="2"/>
</dbReference>
<evidence type="ECO:0000256" key="2">
    <source>
        <dbReference type="ARBA" id="ARBA00022679"/>
    </source>
</evidence>
<evidence type="ECO:0000259" key="5">
    <source>
        <dbReference type="Pfam" id="PF02782"/>
    </source>
</evidence>
<dbReference type="InterPro" id="IPR050406">
    <property type="entry name" value="FGGY_Carb_Kinase"/>
</dbReference>